<dbReference type="PROSITE" id="PS50199">
    <property type="entry name" value="ZF_RANBP2_2"/>
    <property type="match status" value="1"/>
</dbReference>
<evidence type="ECO:0000256" key="2">
    <source>
        <dbReference type="ARBA" id="ARBA00022771"/>
    </source>
</evidence>
<reference evidence="9" key="1">
    <citation type="journal article" date="2023" name="Commun. Biol.">
        <title>Genome analysis of Parmales, the sister group of diatoms, reveals the evolutionary specialization of diatoms from phago-mixotrophs to photoautotrophs.</title>
        <authorList>
            <person name="Ban H."/>
            <person name="Sato S."/>
            <person name="Yoshikawa S."/>
            <person name="Yamada K."/>
            <person name="Nakamura Y."/>
            <person name="Ichinomiya M."/>
            <person name="Sato N."/>
            <person name="Blanc-Mathieu R."/>
            <person name="Endo H."/>
            <person name="Kuwata A."/>
            <person name="Ogata H."/>
        </authorList>
    </citation>
    <scope>NUCLEOTIDE SEQUENCE [LARGE SCALE GENOMIC DNA]</scope>
    <source>
        <strain evidence="9">NIES 3701</strain>
    </source>
</reference>
<dbReference type="PROSITE" id="PS50096">
    <property type="entry name" value="IQ"/>
    <property type="match status" value="1"/>
</dbReference>
<feature type="compositionally biased region" description="Low complexity" evidence="5">
    <location>
        <begin position="69"/>
        <end position="78"/>
    </location>
</feature>
<evidence type="ECO:0000313" key="8">
    <source>
        <dbReference type="EMBL" id="GMH57346.1"/>
    </source>
</evidence>
<dbReference type="PROSITE" id="PS50089">
    <property type="entry name" value="ZF_RING_2"/>
    <property type="match status" value="2"/>
</dbReference>
<proteinExistence type="predicted"/>
<keyword evidence="9" id="KW-1185">Reference proteome</keyword>
<dbReference type="InterPro" id="IPR013083">
    <property type="entry name" value="Znf_RING/FYVE/PHD"/>
</dbReference>
<evidence type="ECO:0000256" key="4">
    <source>
        <dbReference type="PROSITE-ProRule" id="PRU00322"/>
    </source>
</evidence>
<dbReference type="Gene3D" id="3.30.40.10">
    <property type="entry name" value="Zinc/RING finger domain, C3HC4 (zinc finger)"/>
    <property type="match status" value="2"/>
</dbReference>
<dbReference type="EMBL" id="BRXY01000045">
    <property type="protein sequence ID" value="GMH57346.1"/>
    <property type="molecule type" value="Genomic_DNA"/>
</dbReference>
<feature type="domain" description="RING-type" evidence="6">
    <location>
        <begin position="410"/>
        <end position="455"/>
    </location>
</feature>
<dbReference type="Pfam" id="PF17123">
    <property type="entry name" value="zf-RING_11"/>
    <property type="match status" value="1"/>
</dbReference>
<gene>
    <name evidence="8" type="ORF">TrST_g8294</name>
</gene>
<feature type="domain" description="RanBP2-type" evidence="7">
    <location>
        <begin position="136"/>
        <end position="165"/>
    </location>
</feature>
<dbReference type="OrthoDB" id="8062037at2759"/>
<dbReference type="Proteomes" id="UP001165085">
    <property type="component" value="Unassembled WGS sequence"/>
</dbReference>
<keyword evidence="1" id="KW-0479">Metal-binding</keyword>
<dbReference type="CDD" id="cd16677">
    <property type="entry name" value="RING-H2_RNF32_rpt1"/>
    <property type="match status" value="1"/>
</dbReference>
<keyword evidence="3" id="KW-0862">Zinc</keyword>
<feature type="region of interest" description="Disordered" evidence="5">
    <location>
        <begin position="106"/>
        <end position="133"/>
    </location>
</feature>
<feature type="compositionally biased region" description="Gly residues" evidence="5">
    <location>
        <begin position="123"/>
        <end position="133"/>
    </location>
</feature>
<dbReference type="PROSITE" id="PS01358">
    <property type="entry name" value="ZF_RANBP2_1"/>
    <property type="match status" value="1"/>
</dbReference>
<evidence type="ECO:0000256" key="5">
    <source>
        <dbReference type="SAM" id="MobiDB-lite"/>
    </source>
</evidence>
<dbReference type="AlphaFoldDB" id="A0A9W6ZS14"/>
<organism evidence="8 9">
    <name type="scientific">Triparma strigata</name>
    <dbReference type="NCBI Taxonomy" id="1606541"/>
    <lineage>
        <taxon>Eukaryota</taxon>
        <taxon>Sar</taxon>
        <taxon>Stramenopiles</taxon>
        <taxon>Ochrophyta</taxon>
        <taxon>Bolidophyceae</taxon>
        <taxon>Parmales</taxon>
        <taxon>Triparmaceae</taxon>
        <taxon>Triparma</taxon>
    </lineage>
</organism>
<dbReference type="InterPro" id="IPR001841">
    <property type="entry name" value="Znf_RING"/>
</dbReference>
<dbReference type="PANTHER" id="PTHR14991:SF0">
    <property type="entry name" value="RING FINGER PROTEIN 32"/>
    <property type="match status" value="1"/>
</dbReference>
<feature type="region of interest" description="Disordered" evidence="5">
    <location>
        <begin position="1"/>
        <end position="78"/>
    </location>
</feature>
<evidence type="ECO:0000256" key="3">
    <source>
        <dbReference type="ARBA" id="ARBA00022833"/>
    </source>
</evidence>
<evidence type="ECO:0000313" key="9">
    <source>
        <dbReference type="Proteomes" id="UP001165085"/>
    </source>
</evidence>
<comment type="caution">
    <text evidence="8">The sequence shown here is derived from an EMBL/GenBank/DDBJ whole genome shotgun (WGS) entry which is preliminary data.</text>
</comment>
<dbReference type="PANTHER" id="PTHR14991">
    <property type="entry name" value="RING FINGER PROTEIN 32"/>
    <property type="match status" value="1"/>
</dbReference>
<accession>A0A9W6ZS14</accession>
<dbReference type="Gene3D" id="2.30.30.380">
    <property type="entry name" value="Zn-finger domain of Sec23/24"/>
    <property type="match status" value="1"/>
</dbReference>
<sequence length="479" mass="51420">MSGHVRLFASADSSDHHPANPTSSSSSNSNSNARSGRQNRDRAAPRSTTMAIPGVMAHSVSRRMSKNRGSAGSGAIAGSSGSSIINSAALQADLARQFNLNAVTRSHRRGRAPTGPAAFGGANATGGGGGGGGEAARDAWSCSSCTLVNACGTSRCEACGAPYARNDNTGEMPAEHGRLSLAQLRGLAPLPPKKLTEEEWVGVETEALLRGDVTGCCSICMEELGTSDQVILSCSHTFHAACIASFERFLRTKARTCPMCRHASYQKKVTSVGVITKRQECAMAAQATVRMYLAKVELKRRRKQLYATGQGDKSRRHDFFASEISNIGDRALEEVQRGADSVDLLFAEFNQNLALSRQVFDSSVSTPGVGNTGINLIPPPNSLKTATSKLSMPQWVMVYERSKSRGSSECPICMNDCEDGGDDVLLSCSHTFHKKCIEAFERFNIYEVCLCPVCRDDYTKIDVFNVKQMALGDGRFFVD</sequence>
<evidence type="ECO:0000259" key="7">
    <source>
        <dbReference type="PROSITE" id="PS50199"/>
    </source>
</evidence>
<dbReference type="Pfam" id="PF13639">
    <property type="entry name" value="zf-RING_2"/>
    <property type="match status" value="1"/>
</dbReference>
<feature type="compositionally biased region" description="Low complexity" evidence="5">
    <location>
        <begin position="112"/>
        <end position="122"/>
    </location>
</feature>
<dbReference type="SUPFAM" id="SSF57850">
    <property type="entry name" value="RING/U-box"/>
    <property type="match status" value="2"/>
</dbReference>
<name>A0A9W6ZS14_9STRA</name>
<evidence type="ECO:0000259" key="6">
    <source>
        <dbReference type="PROSITE" id="PS50089"/>
    </source>
</evidence>
<feature type="compositionally biased region" description="Low complexity" evidence="5">
    <location>
        <begin position="23"/>
        <end position="32"/>
    </location>
</feature>
<protein>
    <recommendedName>
        <fullName evidence="10">RanBP-type and C3HC4-type zinc finger-containing protein 1</fullName>
    </recommendedName>
</protein>
<evidence type="ECO:0000256" key="1">
    <source>
        <dbReference type="ARBA" id="ARBA00022723"/>
    </source>
</evidence>
<dbReference type="InterPro" id="IPR042862">
    <property type="entry name" value="RNF32"/>
</dbReference>
<evidence type="ECO:0008006" key="10">
    <source>
        <dbReference type="Google" id="ProtNLM"/>
    </source>
</evidence>
<feature type="domain" description="RING-type" evidence="6">
    <location>
        <begin position="217"/>
        <end position="261"/>
    </location>
</feature>
<dbReference type="SMART" id="SM00184">
    <property type="entry name" value="RING"/>
    <property type="match status" value="2"/>
</dbReference>
<dbReference type="GO" id="GO:0008270">
    <property type="term" value="F:zinc ion binding"/>
    <property type="evidence" value="ECO:0007669"/>
    <property type="project" value="UniProtKB-KW"/>
</dbReference>
<dbReference type="InterPro" id="IPR001876">
    <property type="entry name" value="Znf_RanBP2"/>
</dbReference>
<keyword evidence="2 4" id="KW-0863">Zinc-finger</keyword>